<dbReference type="Pfam" id="PF03055">
    <property type="entry name" value="RPE65"/>
    <property type="match status" value="1"/>
</dbReference>
<evidence type="ECO:0000256" key="4">
    <source>
        <dbReference type="ARBA" id="ARBA00023004"/>
    </source>
</evidence>
<dbReference type="PANTHER" id="PTHR10543">
    <property type="entry name" value="BETA-CAROTENE DIOXYGENASE"/>
    <property type="match status" value="1"/>
</dbReference>
<accession>A0A672JJW5</accession>
<evidence type="ECO:0000313" key="7">
    <source>
        <dbReference type="Proteomes" id="UP000472267"/>
    </source>
</evidence>
<dbReference type="GO" id="GO:0003834">
    <property type="term" value="F:beta-carotene 15,15'-dioxygenase activity"/>
    <property type="evidence" value="ECO:0007669"/>
    <property type="project" value="TreeGrafter"/>
</dbReference>
<evidence type="ECO:0000256" key="5">
    <source>
        <dbReference type="RuleBase" id="RU003799"/>
    </source>
</evidence>
<keyword evidence="4" id="KW-0408">Iron</keyword>
<protein>
    <submittedName>
        <fullName evidence="6">Beta-carotene 15, 15-dioxygenase 2, like</fullName>
    </submittedName>
</protein>
<dbReference type="PANTHER" id="PTHR10543:SF107">
    <property type="entry name" value="BETA-CAROTENE 15, 15-DIOXYGENASE 2"/>
    <property type="match status" value="1"/>
</dbReference>
<organism evidence="6 7">
    <name type="scientific">Salarias fasciatus</name>
    <name type="common">Jewelled blenny</name>
    <name type="synonym">Blennius fasciatus</name>
    <dbReference type="NCBI Taxonomy" id="181472"/>
    <lineage>
        <taxon>Eukaryota</taxon>
        <taxon>Metazoa</taxon>
        <taxon>Chordata</taxon>
        <taxon>Craniata</taxon>
        <taxon>Vertebrata</taxon>
        <taxon>Euteleostomi</taxon>
        <taxon>Actinopterygii</taxon>
        <taxon>Neopterygii</taxon>
        <taxon>Teleostei</taxon>
        <taxon>Neoteleostei</taxon>
        <taxon>Acanthomorphata</taxon>
        <taxon>Ovalentaria</taxon>
        <taxon>Blenniimorphae</taxon>
        <taxon>Blenniiformes</taxon>
        <taxon>Blennioidei</taxon>
        <taxon>Blenniidae</taxon>
        <taxon>Salariinae</taxon>
        <taxon>Salarias</taxon>
    </lineage>
</organism>
<dbReference type="GO" id="GO:0046872">
    <property type="term" value="F:metal ion binding"/>
    <property type="evidence" value="ECO:0007669"/>
    <property type="project" value="UniProtKB-KW"/>
</dbReference>
<evidence type="ECO:0000313" key="6">
    <source>
        <dbReference type="Ensembl" id="ENSSFAP00005053315.1"/>
    </source>
</evidence>
<dbReference type="GO" id="GO:0005739">
    <property type="term" value="C:mitochondrion"/>
    <property type="evidence" value="ECO:0007669"/>
    <property type="project" value="TreeGrafter"/>
</dbReference>
<evidence type="ECO:0000256" key="2">
    <source>
        <dbReference type="ARBA" id="ARBA00006787"/>
    </source>
</evidence>
<sequence>FKDIFNRHTWQNLVSTVEETPDPIPTTIKGTIPSWINGSFLRNGPGKFEFGEDRYTHWFDGMAMMHRFHICEGGLDPVCGCQLSHGPPTL</sequence>
<evidence type="ECO:0000256" key="1">
    <source>
        <dbReference type="ARBA" id="ARBA00001954"/>
    </source>
</evidence>
<dbReference type="InterPro" id="IPR004294">
    <property type="entry name" value="Carotenoid_Oase"/>
</dbReference>
<name>A0A672JJW5_SALFA</name>
<keyword evidence="3" id="KW-0479">Metal-binding</keyword>
<dbReference type="GO" id="GO:0016121">
    <property type="term" value="P:carotene catabolic process"/>
    <property type="evidence" value="ECO:0007669"/>
    <property type="project" value="TreeGrafter"/>
</dbReference>
<comment type="similarity">
    <text evidence="2 5">Belongs to the carotenoid oxygenase family.</text>
</comment>
<proteinExistence type="inferred from homology"/>
<dbReference type="GO" id="GO:0042574">
    <property type="term" value="P:retinal metabolic process"/>
    <property type="evidence" value="ECO:0007669"/>
    <property type="project" value="TreeGrafter"/>
</dbReference>
<reference evidence="6" key="1">
    <citation type="submission" date="2019-06" db="EMBL/GenBank/DDBJ databases">
        <authorList>
            <consortium name="Wellcome Sanger Institute Data Sharing"/>
        </authorList>
    </citation>
    <scope>NUCLEOTIDE SEQUENCE [LARGE SCALE GENOMIC DNA]</scope>
</reference>
<dbReference type="Proteomes" id="UP000472267">
    <property type="component" value="Chromosome 12"/>
</dbReference>
<reference evidence="6" key="3">
    <citation type="submission" date="2025-09" db="UniProtKB">
        <authorList>
            <consortium name="Ensembl"/>
        </authorList>
    </citation>
    <scope>IDENTIFICATION</scope>
</reference>
<reference evidence="6" key="2">
    <citation type="submission" date="2025-08" db="UniProtKB">
        <authorList>
            <consortium name="Ensembl"/>
        </authorList>
    </citation>
    <scope>IDENTIFICATION</scope>
</reference>
<evidence type="ECO:0000256" key="3">
    <source>
        <dbReference type="ARBA" id="ARBA00022723"/>
    </source>
</evidence>
<dbReference type="GO" id="GO:0010436">
    <property type="term" value="F:carotenoid dioxygenase activity"/>
    <property type="evidence" value="ECO:0007669"/>
    <property type="project" value="TreeGrafter"/>
</dbReference>
<dbReference type="Ensembl" id="ENSSFAT00005054989.1">
    <property type="protein sequence ID" value="ENSSFAP00005053315.1"/>
    <property type="gene ID" value="ENSSFAG00005025425.1"/>
</dbReference>
<keyword evidence="7" id="KW-1185">Reference proteome</keyword>
<dbReference type="AlphaFoldDB" id="A0A672JJW5"/>
<comment type="cofactor">
    <cofactor evidence="1">
        <name>Fe(2+)</name>
        <dbReference type="ChEBI" id="CHEBI:29033"/>
    </cofactor>
</comment>